<dbReference type="RefSeq" id="XP_003673722.1">
    <property type="nucleotide sequence ID" value="XM_003673674.1"/>
</dbReference>
<accession>G0V793</accession>
<evidence type="ECO:0000313" key="3">
    <source>
        <dbReference type="Proteomes" id="UP000001640"/>
    </source>
</evidence>
<dbReference type="GeneID" id="96900820"/>
<dbReference type="STRING" id="1064592.G0V793"/>
<dbReference type="OMA" id="YFKNEVG"/>
<evidence type="ECO:0000313" key="2">
    <source>
        <dbReference type="EMBL" id="CCC67341.1"/>
    </source>
</evidence>
<reference evidence="2 3" key="1">
    <citation type="journal article" date="2011" name="Proc. Natl. Acad. Sci. U.S.A.">
        <title>Evolutionary erosion of yeast sex chromosomes by mating-type switching accidents.</title>
        <authorList>
            <person name="Gordon J.L."/>
            <person name="Armisen D."/>
            <person name="Proux-Wera E."/>
            <person name="Oheigeartaigh S.S."/>
            <person name="Byrne K.P."/>
            <person name="Wolfe K.H."/>
        </authorList>
    </citation>
    <scope>NUCLEOTIDE SEQUENCE [LARGE SCALE GENOMIC DNA]</scope>
    <source>
        <strain evidence="3">ATCC 76901 / BCRC 22586 / CBS 4309 / NBRC 1992 / NRRL Y-12630</strain>
    </source>
</reference>
<evidence type="ECO:0000259" key="1">
    <source>
        <dbReference type="Pfam" id="PF13460"/>
    </source>
</evidence>
<sequence>MSVSNLKVAVIGANGKVGRFLLTQLKNDTKHFSTPLAVVRSKEQQNFFKNEFGINASLTSIEHSSVKELAAALKGYDAVVFTAGAGGKGLERIFTVDLDGCVKTVEACEQLGIKRLIVVSAIKAEDRSFWWNMEGLRDYYIAKRAADHDVRNSKLDYTILQPGFLQEGKGTGLVQPLDRIEEKKDSYKIEREDVASAIVQCLLHPETTSRKTIELANGDQPIETFIKSL</sequence>
<protein>
    <recommendedName>
        <fullName evidence="1">NAD(P)-binding domain-containing protein</fullName>
    </recommendedName>
</protein>
<dbReference type="HOGENOM" id="CLU_025711_1_2_1"/>
<dbReference type="AlphaFoldDB" id="G0V793"/>
<dbReference type="InterPro" id="IPR036291">
    <property type="entry name" value="NAD(P)-bd_dom_sf"/>
</dbReference>
<dbReference type="eggNOG" id="KOG1203">
    <property type="taxonomic scope" value="Eukaryota"/>
</dbReference>
<dbReference type="PANTHER" id="PTHR15020:SF50">
    <property type="entry name" value="UPF0659 PROTEIN YMR090W"/>
    <property type="match status" value="1"/>
</dbReference>
<dbReference type="Pfam" id="PF13460">
    <property type="entry name" value="NAD_binding_10"/>
    <property type="match status" value="1"/>
</dbReference>
<dbReference type="KEGG" id="ncs:NCAS_0A07830"/>
<dbReference type="Proteomes" id="UP000001640">
    <property type="component" value="Chromosome 1"/>
</dbReference>
<dbReference type="SUPFAM" id="SSF51735">
    <property type="entry name" value="NAD(P)-binding Rossmann-fold domains"/>
    <property type="match status" value="1"/>
</dbReference>
<gene>
    <name evidence="2" type="primary">NCAS0A07830</name>
    <name evidence="2" type="ordered locus">NCAS_0A07830</name>
</gene>
<organism evidence="2 3">
    <name type="scientific">Naumovozyma castellii</name>
    <name type="common">Yeast</name>
    <name type="synonym">Saccharomyces castellii</name>
    <dbReference type="NCBI Taxonomy" id="27288"/>
    <lineage>
        <taxon>Eukaryota</taxon>
        <taxon>Fungi</taxon>
        <taxon>Dikarya</taxon>
        <taxon>Ascomycota</taxon>
        <taxon>Saccharomycotina</taxon>
        <taxon>Saccharomycetes</taxon>
        <taxon>Saccharomycetales</taxon>
        <taxon>Saccharomycetaceae</taxon>
        <taxon>Naumovozyma</taxon>
    </lineage>
</organism>
<reference key="2">
    <citation type="submission" date="2011-08" db="EMBL/GenBank/DDBJ databases">
        <title>Genome sequence of Naumovozyma castellii.</title>
        <authorList>
            <person name="Gordon J.L."/>
            <person name="Armisen D."/>
            <person name="Proux-Wera E."/>
            <person name="OhEigeartaigh S.S."/>
            <person name="Byrne K.P."/>
            <person name="Wolfe K.H."/>
        </authorList>
    </citation>
    <scope>NUCLEOTIDE SEQUENCE</scope>
    <source>
        <strain>Type strain:CBS 4309</strain>
    </source>
</reference>
<dbReference type="Gene3D" id="3.40.50.720">
    <property type="entry name" value="NAD(P)-binding Rossmann-like Domain"/>
    <property type="match status" value="1"/>
</dbReference>
<feature type="domain" description="NAD(P)-binding" evidence="1">
    <location>
        <begin position="12"/>
        <end position="205"/>
    </location>
</feature>
<proteinExistence type="predicted"/>
<dbReference type="InParanoid" id="G0V793"/>
<dbReference type="EMBL" id="HE576752">
    <property type="protein sequence ID" value="CCC67341.1"/>
    <property type="molecule type" value="Genomic_DNA"/>
</dbReference>
<dbReference type="FunCoup" id="G0V793">
    <property type="interactions" value="751"/>
</dbReference>
<dbReference type="InterPro" id="IPR016040">
    <property type="entry name" value="NAD(P)-bd_dom"/>
</dbReference>
<dbReference type="CDD" id="cd05243">
    <property type="entry name" value="SDR_a5"/>
    <property type="match status" value="1"/>
</dbReference>
<keyword evidence="3" id="KW-1185">Reference proteome</keyword>
<dbReference type="PANTHER" id="PTHR15020">
    <property type="entry name" value="FLAVIN REDUCTASE-RELATED"/>
    <property type="match status" value="1"/>
</dbReference>
<dbReference type="OrthoDB" id="10254604at2759"/>
<name>G0V793_NAUCA</name>